<evidence type="ECO:0000313" key="14">
    <source>
        <dbReference type="EMBL" id="QDT72582.1"/>
    </source>
</evidence>
<dbReference type="InterPro" id="IPR035906">
    <property type="entry name" value="MetI-like_sf"/>
</dbReference>
<dbReference type="InterPro" id="IPR025966">
    <property type="entry name" value="OppC_N"/>
</dbReference>
<keyword evidence="6" id="KW-0571">Peptide transport</keyword>
<keyword evidence="4" id="KW-0997">Cell inner membrane</keyword>
<evidence type="ECO:0000259" key="13">
    <source>
        <dbReference type="PROSITE" id="PS50928"/>
    </source>
</evidence>
<keyword evidence="15" id="KW-1185">Reference proteome</keyword>
<dbReference type="CDD" id="cd06261">
    <property type="entry name" value="TM_PBP2"/>
    <property type="match status" value="1"/>
</dbReference>
<dbReference type="GO" id="GO:0015031">
    <property type="term" value="P:protein transport"/>
    <property type="evidence" value="ECO:0007669"/>
    <property type="project" value="UniProtKB-KW"/>
</dbReference>
<organism evidence="14 15">
    <name type="scientific">Lacipirellula limnantheis</name>
    <dbReference type="NCBI Taxonomy" id="2528024"/>
    <lineage>
        <taxon>Bacteria</taxon>
        <taxon>Pseudomonadati</taxon>
        <taxon>Planctomycetota</taxon>
        <taxon>Planctomycetia</taxon>
        <taxon>Pirellulales</taxon>
        <taxon>Lacipirellulaceae</taxon>
        <taxon>Lacipirellula</taxon>
    </lineage>
</organism>
<evidence type="ECO:0000256" key="10">
    <source>
        <dbReference type="ARBA" id="ARBA00024202"/>
    </source>
</evidence>
<feature type="transmembrane region" description="Helical" evidence="12">
    <location>
        <begin position="26"/>
        <end position="48"/>
    </location>
</feature>
<feature type="transmembrane region" description="Helical" evidence="12">
    <location>
        <begin position="288"/>
        <end position="307"/>
    </location>
</feature>
<evidence type="ECO:0000256" key="1">
    <source>
        <dbReference type="ARBA" id="ARBA00004429"/>
    </source>
</evidence>
<evidence type="ECO:0000256" key="8">
    <source>
        <dbReference type="ARBA" id="ARBA00022989"/>
    </source>
</evidence>
<keyword evidence="8 12" id="KW-1133">Transmembrane helix</keyword>
<evidence type="ECO:0000256" key="7">
    <source>
        <dbReference type="ARBA" id="ARBA00022927"/>
    </source>
</evidence>
<dbReference type="Pfam" id="PF12911">
    <property type="entry name" value="OppC_N"/>
    <property type="match status" value="1"/>
</dbReference>
<feature type="transmembrane region" description="Helical" evidence="12">
    <location>
        <begin position="346"/>
        <end position="371"/>
    </location>
</feature>
<evidence type="ECO:0000256" key="5">
    <source>
        <dbReference type="ARBA" id="ARBA00022692"/>
    </source>
</evidence>
<keyword evidence="3" id="KW-1003">Cell membrane</keyword>
<dbReference type="PANTHER" id="PTHR43386:SF2">
    <property type="entry name" value="OLIGOPEPTIDE TRANSPORT SYSTEM PERMEASE PROTEIN OPPC"/>
    <property type="match status" value="1"/>
</dbReference>
<keyword evidence="9 12" id="KW-0472">Membrane</keyword>
<evidence type="ECO:0000256" key="2">
    <source>
        <dbReference type="ARBA" id="ARBA00022448"/>
    </source>
</evidence>
<dbReference type="PROSITE" id="PS50928">
    <property type="entry name" value="ABC_TM1"/>
    <property type="match status" value="1"/>
</dbReference>
<feature type="domain" description="ABC transmembrane type-1" evidence="13">
    <location>
        <begin position="208"/>
        <end position="417"/>
    </location>
</feature>
<dbReference type="GO" id="GO:0055085">
    <property type="term" value="P:transmembrane transport"/>
    <property type="evidence" value="ECO:0007669"/>
    <property type="project" value="InterPro"/>
</dbReference>
<comment type="subcellular location">
    <subcellularLocation>
        <location evidence="1">Cell inner membrane</location>
        <topology evidence="1">Multi-pass membrane protein</topology>
    </subcellularLocation>
    <subcellularLocation>
        <location evidence="12">Cell membrane</location>
        <topology evidence="12">Multi-pass membrane protein</topology>
    </subcellularLocation>
</comment>
<accession>A0A517TW41</accession>
<feature type="transmembrane region" description="Helical" evidence="12">
    <location>
        <begin position="394"/>
        <end position="417"/>
    </location>
</feature>
<feature type="transmembrane region" description="Helical" evidence="12">
    <location>
        <begin position="210"/>
        <end position="238"/>
    </location>
</feature>
<dbReference type="InterPro" id="IPR000515">
    <property type="entry name" value="MetI-like"/>
</dbReference>
<dbReference type="Proteomes" id="UP000317909">
    <property type="component" value="Chromosome"/>
</dbReference>
<dbReference type="GO" id="GO:0015833">
    <property type="term" value="P:peptide transport"/>
    <property type="evidence" value="ECO:0007669"/>
    <property type="project" value="UniProtKB-KW"/>
</dbReference>
<dbReference type="Pfam" id="PF00528">
    <property type="entry name" value="BPD_transp_1"/>
    <property type="match status" value="1"/>
</dbReference>
<evidence type="ECO:0000256" key="9">
    <source>
        <dbReference type="ARBA" id="ARBA00023136"/>
    </source>
</evidence>
<dbReference type="AlphaFoldDB" id="A0A517TW41"/>
<evidence type="ECO:0000256" key="6">
    <source>
        <dbReference type="ARBA" id="ARBA00022856"/>
    </source>
</evidence>
<gene>
    <name evidence="14" type="primary">oppC</name>
    <name evidence="14" type="ORF">I41_17620</name>
</gene>
<dbReference type="EMBL" id="CP036339">
    <property type="protein sequence ID" value="QDT72582.1"/>
    <property type="molecule type" value="Genomic_DNA"/>
</dbReference>
<dbReference type="SUPFAM" id="SSF161098">
    <property type="entry name" value="MetI-like"/>
    <property type="match status" value="1"/>
</dbReference>
<sequence length="431" mass="47577">MPDEPKQSTAGTSLARDAWRRLRRDWAAMGALATLLVVCFLAAVTPLLPLQPPDRVQTDLQYTPPTLKPLMIGGFAINLAAIEKTPVEVARLREQLPDLEAAHREATQVFRTAEANLAADLPPLDRQAQLGPARTARNGAFEALVRKHNEIGDTIQAPYTQAGFAELGPLSRWMVRTRYAMFGESQVNAICGRDLFGRDVLSRVFWGARISLMVGLVATMVSLVIGVTYGAVAGFFGGWLDNAMMRFVDLLYSIPFIFVVIFIITILNDDSTPESWGTRLGYLGLNKITVFYLVVGAIYWLTMARVVRGQVISLKTEPFVEAARSLGAGSWRIIFRHLLPNVSSVVLVYLTLTIPRVMLFEAFLSFLGLGVEAPDVSWGLLAKEGIEVLSPVQIYWWLVLFPSLALGATLLALNFLGDGLRDALDPRMKDR</sequence>
<dbReference type="InterPro" id="IPR050366">
    <property type="entry name" value="BP-dependent_transpt_permease"/>
</dbReference>
<evidence type="ECO:0000256" key="11">
    <source>
        <dbReference type="ARBA" id="ARBA00072251"/>
    </source>
</evidence>
<feature type="transmembrane region" description="Helical" evidence="12">
    <location>
        <begin position="250"/>
        <end position="268"/>
    </location>
</feature>
<proteinExistence type="inferred from homology"/>
<evidence type="ECO:0000256" key="3">
    <source>
        <dbReference type="ARBA" id="ARBA00022475"/>
    </source>
</evidence>
<keyword evidence="7" id="KW-0653">Protein transport</keyword>
<dbReference type="RefSeq" id="WP_145432137.1">
    <property type="nucleotide sequence ID" value="NZ_CP036339.1"/>
</dbReference>
<dbReference type="Gene3D" id="1.10.3720.10">
    <property type="entry name" value="MetI-like"/>
    <property type="match status" value="1"/>
</dbReference>
<name>A0A517TW41_9BACT</name>
<evidence type="ECO:0000256" key="4">
    <source>
        <dbReference type="ARBA" id="ARBA00022519"/>
    </source>
</evidence>
<keyword evidence="2 12" id="KW-0813">Transport</keyword>
<dbReference type="PANTHER" id="PTHR43386">
    <property type="entry name" value="OLIGOPEPTIDE TRANSPORT SYSTEM PERMEASE PROTEIN APPC"/>
    <property type="match status" value="1"/>
</dbReference>
<reference evidence="14 15" key="1">
    <citation type="submission" date="2019-02" db="EMBL/GenBank/DDBJ databases">
        <title>Deep-cultivation of Planctomycetes and their phenomic and genomic characterization uncovers novel biology.</title>
        <authorList>
            <person name="Wiegand S."/>
            <person name="Jogler M."/>
            <person name="Boedeker C."/>
            <person name="Pinto D."/>
            <person name="Vollmers J."/>
            <person name="Rivas-Marin E."/>
            <person name="Kohn T."/>
            <person name="Peeters S.H."/>
            <person name="Heuer A."/>
            <person name="Rast P."/>
            <person name="Oberbeckmann S."/>
            <person name="Bunk B."/>
            <person name="Jeske O."/>
            <person name="Meyerdierks A."/>
            <person name="Storesund J.E."/>
            <person name="Kallscheuer N."/>
            <person name="Luecker S."/>
            <person name="Lage O.M."/>
            <person name="Pohl T."/>
            <person name="Merkel B.J."/>
            <person name="Hornburger P."/>
            <person name="Mueller R.-W."/>
            <person name="Bruemmer F."/>
            <person name="Labrenz M."/>
            <person name="Spormann A.M."/>
            <person name="Op den Camp H."/>
            <person name="Overmann J."/>
            <person name="Amann R."/>
            <person name="Jetten M.S.M."/>
            <person name="Mascher T."/>
            <person name="Medema M.H."/>
            <person name="Devos D.P."/>
            <person name="Kaster A.-K."/>
            <person name="Ovreas L."/>
            <person name="Rohde M."/>
            <person name="Galperin M.Y."/>
            <person name="Jogler C."/>
        </authorList>
    </citation>
    <scope>NUCLEOTIDE SEQUENCE [LARGE SCALE GENOMIC DNA]</scope>
    <source>
        <strain evidence="14 15">I41</strain>
    </source>
</reference>
<comment type="similarity">
    <text evidence="10">Belongs to the binding-protein-dependent transport system permease family. OppBC subfamily.</text>
</comment>
<keyword evidence="5 12" id="KW-0812">Transmembrane</keyword>
<dbReference type="OrthoDB" id="9797852at2"/>
<dbReference type="KEGG" id="llh:I41_17620"/>
<evidence type="ECO:0000313" key="15">
    <source>
        <dbReference type="Proteomes" id="UP000317909"/>
    </source>
</evidence>
<dbReference type="GO" id="GO:0005886">
    <property type="term" value="C:plasma membrane"/>
    <property type="evidence" value="ECO:0007669"/>
    <property type="project" value="UniProtKB-SubCell"/>
</dbReference>
<protein>
    <recommendedName>
        <fullName evidence="11">Oligopeptide transport system permease protein OppC</fullName>
    </recommendedName>
</protein>
<evidence type="ECO:0000256" key="12">
    <source>
        <dbReference type="RuleBase" id="RU363032"/>
    </source>
</evidence>